<dbReference type="AlphaFoldDB" id="D8PU00"/>
<feature type="region of interest" description="Disordered" evidence="9">
    <location>
        <begin position="360"/>
        <end position="379"/>
    </location>
</feature>
<evidence type="ECO:0000259" key="11">
    <source>
        <dbReference type="PROSITE" id="PS51060"/>
    </source>
</evidence>
<dbReference type="VEuPathDB" id="FungiDB:SCHCODRAFT_02608746"/>
<evidence type="ECO:0000313" key="13">
    <source>
        <dbReference type="EMBL" id="EFI99866.1"/>
    </source>
</evidence>
<evidence type="ECO:0000256" key="2">
    <source>
        <dbReference type="ARBA" id="ARBA00022676"/>
    </source>
</evidence>
<dbReference type="GO" id="GO:0070212">
    <property type="term" value="P:protein poly-ADP-ribosylation"/>
    <property type="evidence" value="ECO:0007669"/>
    <property type="project" value="TreeGrafter"/>
</dbReference>
<dbReference type="eggNOG" id="KOG1037">
    <property type="taxonomic scope" value="Eukaryota"/>
</dbReference>
<proteinExistence type="predicted"/>
<dbReference type="GO" id="GO:0005730">
    <property type="term" value="C:nucleolus"/>
    <property type="evidence" value="ECO:0007669"/>
    <property type="project" value="TreeGrafter"/>
</dbReference>
<feature type="domain" description="PARP catalytic" evidence="10">
    <location>
        <begin position="385"/>
        <end position="628"/>
    </location>
</feature>
<feature type="region of interest" description="Disordered" evidence="9">
    <location>
        <begin position="193"/>
        <end position="224"/>
    </location>
</feature>
<keyword evidence="2 8" id="KW-0328">Glycosyltransferase</keyword>
<sequence length="628" mass="68581">MSTGLRRSSRVKAVSAVAEHPSTPKPKSTKGKKRALSDDEDETKPTPAPVKKRTAPRSDGTPRRADGRAIVVPPDRCVPGIGPHQVYVDPKGTVYDAMLNQTNVDGNNNKFYILQLILDPSSPPTEPRASLFTRWGRVGETGASQMKGPWPVADAVAQFGRQFKAKTGIEYARRKSAGAKKGKYTWLEKEYEDAEADDQSAGPPSIKKRKTNTEAPAPPPESKLPPEIQALVRFLFNKDYMHAHLAALNYDVRKQPLGKLAQSTILQGFQALKDLAEVIAEPDGEKSTALGGLRTACATLTSRYYTVIPHVFGRRIPTVIDHDALVRAELDLVSSLSDMALAAQLDSATRSRLSIDASFSTASSSSSSPASRGISASAATPNPAHPLDANFASLDLKSIAVVEHTSAEFAAIAAYARDTNEDIDGWHVSQNMQVLEVFRIERKGEEQRWINGGWANAGEKQRLLLWHGSRASNFVGILKQGLRIAPPEAPATGYEFGKGVYFGDMLGISANYTHASLSGNTGLLLLCEVVAQPYHEAYEFDFQADQTCKKNGKVATKALGKMQHEDWADAGEKLGRDDLRGVLMPGGHAKDLSSTFPRPSVKCEDNWNEYIAYDVSQIRMRYLLQVRL</sequence>
<evidence type="ECO:0000256" key="5">
    <source>
        <dbReference type="ARBA" id="ARBA00023027"/>
    </source>
</evidence>
<evidence type="ECO:0000259" key="10">
    <source>
        <dbReference type="PROSITE" id="PS51059"/>
    </source>
</evidence>
<name>D8PU00_SCHCM</name>
<dbReference type="KEGG" id="scm:SCHCO_02608746"/>
<dbReference type="CDD" id="cd07997">
    <property type="entry name" value="WGR_PARP"/>
    <property type="match status" value="1"/>
</dbReference>
<comment type="catalytic activity">
    <reaction evidence="7">
        <text>NAD(+) + (ADP-D-ribosyl)n-acceptor = nicotinamide + (ADP-D-ribosyl)n+1-acceptor + H(+).</text>
        <dbReference type="EC" id="2.4.2.30"/>
    </reaction>
</comment>
<dbReference type="PANTHER" id="PTHR10459:SF60">
    <property type="entry name" value="POLY [ADP-RIBOSE] POLYMERASE 2"/>
    <property type="match status" value="1"/>
</dbReference>
<dbReference type="Gene3D" id="2.20.140.10">
    <property type="entry name" value="WGR domain"/>
    <property type="match status" value="1"/>
</dbReference>
<dbReference type="Pfam" id="PF05406">
    <property type="entry name" value="WGR"/>
    <property type="match status" value="1"/>
</dbReference>
<evidence type="ECO:0000256" key="9">
    <source>
        <dbReference type="SAM" id="MobiDB-lite"/>
    </source>
</evidence>
<feature type="domain" description="PARP alpha-helical" evidence="11">
    <location>
        <begin position="221"/>
        <end position="347"/>
    </location>
</feature>
<dbReference type="GO" id="GO:1990404">
    <property type="term" value="F:NAD+-protein mono-ADP-ribosyltransferase activity"/>
    <property type="evidence" value="ECO:0007669"/>
    <property type="project" value="TreeGrafter"/>
</dbReference>
<dbReference type="Gene3D" id="1.20.142.10">
    <property type="entry name" value="Poly(ADP-ribose) polymerase, regulatory domain"/>
    <property type="match status" value="1"/>
</dbReference>
<protein>
    <recommendedName>
        <fullName evidence="8">Poly [ADP-ribose] polymerase</fullName>
        <shortName evidence="8">PARP</shortName>
        <ecNumber evidence="8">2.4.2.-</ecNumber>
    </recommendedName>
</protein>
<dbReference type="STRING" id="578458.D8PU00"/>
<feature type="region of interest" description="Disordered" evidence="9">
    <location>
        <begin position="1"/>
        <end position="69"/>
    </location>
</feature>
<accession>D8PU00</accession>
<feature type="domain" description="WGR" evidence="12">
    <location>
        <begin position="83"/>
        <end position="184"/>
    </location>
</feature>
<dbReference type="PANTHER" id="PTHR10459">
    <property type="entry name" value="DNA LIGASE"/>
    <property type="match status" value="1"/>
</dbReference>
<dbReference type="SMART" id="SM00773">
    <property type="entry name" value="WGR"/>
    <property type="match status" value="1"/>
</dbReference>
<dbReference type="SUPFAM" id="SSF142921">
    <property type="entry name" value="WGR domain-like"/>
    <property type="match status" value="1"/>
</dbReference>
<comment type="subcellular location">
    <subcellularLocation>
        <location evidence="1">Nucleus</location>
    </subcellularLocation>
</comment>
<dbReference type="OrthoDB" id="2017365at2759"/>
<dbReference type="InterPro" id="IPR008893">
    <property type="entry name" value="WGR_domain"/>
</dbReference>
<evidence type="ECO:0000259" key="12">
    <source>
        <dbReference type="PROSITE" id="PS51977"/>
    </source>
</evidence>
<dbReference type="PROSITE" id="PS51059">
    <property type="entry name" value="PARP_CATALYTIC"/>
    <property type="match status" value="1"/>
</dbReference>
<dbReference type="PROSITE" id="PS51977">
    <property type="entry name" value="WGR"/>
    <property type="match status" value="1"/>
</dbReference>
<dbReference type="GO" id="GO:0006302">
    <property type="term" value="P:double-strand break repair"/>
    <property type="evidence" value="ECO:0007669"/>
    <property type="project" value="TreeGrafter"/>
</dbReference>
<dbReference type="EC" id="2.4.2.-" evidence="8"/>
<evidence type="ECO:0000256" key="6">
    <source>
        <dbReference type="ARBA" id="ARBA00023242"/>
    </source>
</evidence>
<dbReference type="Proteomes" id="UP000007431">
    <property type="component" value="Unassembled WGS sequence"/>
</dbReference>
<dbReference type="GO" id="GO:0016779">
    <property type="term" value="F:nucleotidyltransferase activity"/>
    <property type="evidence" value="ECO:0007669"/>
    <property type="project" value="UniProtKB-KW"/>
</dbReference>
<dbReference type="SUPFAM" id="SSF56399">
    <property type="entry name" value="ADP-ribosylation"/>
    <property type="match status" value="1"/>
</dbReference>
<dbReference type="HOGENOM" id="CLU_004841_2_0_1"/>
<evidence type="ECO:0000256" key="7">
    <source>
        <dbReference type="ARBA" id="ARBA00033987"/>
    </source>
</evidence>
<gene>
    <name evidence="13" type="ORF">SCHCODRAFT_232036</name>
</gene>
<dbReference type="Gene3D" id="3.90.228.10">
    <property type="match status" value="1"/>
</dbReference>
<evidence type="ECO:0000256" key="1">
    <source>
        <dbReference type="ARBA" id="ARBA00004123"/>
    </source>
</evidence>
<dbReference type="CDD" id="cd01437">
    <property type="entry name" value="parp_like"/>
    <property type="match status" value="1"/>
</dbReference>
<organism evidence="14">
    <name type="scientific">Schizophyllum commune (strain H4-8 / FGSC 9210)</name>
    <name type="common">Split gill fungus</name>
    <dbReference type="NCBI Taxonomy" id="578458"/>
    <lineage>
        <taxon>Eukaryota</taxon>
        <taxon>Fungi</taxon>
        <taxon>Dikarya</taxon>
        <taxon>Basidiomycota</taxon>
        <taxon>Agaricomycotina</taxon>
        <taxon>Agaricomycetes</taxon>
        <taxon>Agaricomycetidae</taxon>
        <taxon>Agaricales</taxon>
        <taxon>Schizophyllaceae</taxon>
        <taxon>Schizophyllum</taxon>
    </lineage>
</organism>
<keyword evidence="5 8" id="KW-0520">NAD</keyword>
<reference evidence="13 14" key="1">
    <citation type="journal article" date="2010" name="Nat. Biotechnol.">
        <title>Genome sequence of the model mushroom Schizophyllum commune.</title>
        <authorList>
            <person name="Ohm R.A."/>
            <person name="de Jong J.F."/>
            <person name="Lugones L.G."/>
            <person name="Aerts A."/>
            <person name="Kothe E."/>
            <person name="Stajich J.E."/>
            <person name="de Vries R.P."/>
            <person name="Record E."/>
            <person name="Levasseur A."/>
            <person name="Baker S.E."/>
            <person name="Bartholomew K.A."/>
            <person name="Coutinho P.M."/>
            <person name="Erdmann S."/>
            <person name="Fowler T.J."/>
            <person name="Gathman A.C."/>
            <person name="Lombard V."/>
            <person name="Henrissat B."/>
            <person name="Knabe N."/>
            <person name="Kuees U."/>
            <person name="Lilly W.W."/>
            <person name="Lindquist E."/>
            <person name="Lucas S."/>
            <person name="Magnuson J.K."/>
            <person name="Piumi F."/>
            <person name="Raudaskoski M."/>
            <person name="Salamov A."/>
            <person name="Schmutz J."/>
            <person name="Schwarze F.W.M.R."/>
            <person name="vanKuyk P.A."/>
            <person name="Horton J.S."/>
            <person name="Grigoriev I.V."/>
            <person name="Woesten H.A.B."/>
        </authorList>
    </citation>
    <scope>NUCLEOTIDE SEQUENCE [LARGE SCALE GENOMIC DNA]</scope>
    <source>
        <strain evidence="14">H4-8 / FGSC 9210</strain>
    </source>
</reference>
<keyword evidence="6" id="KW-0539">Nucleus</keyword>
<dbReference type="InterPro" id="IPR050800">
    <property type="entry name" value="ARTD/PARP"/>
</dbReference>
<dbReference type="PROSITE" id="PS51060">
    <property type="entry name" value="PARP_ALPHA_HD"/>
    <property type="match status" value="1"/>
</dbReference>
<keyword evidence="14" id="KW-1185">Reference proteome</keyword>
<evidence type="ECO:0000256" key="3">
    <source>
        <dbReference type="ARBA" id="ARBA00022679"/>
    </source>
</evidence>
<dbReference type="SUPFAM" id="SSF47587">
    <property type="entry name" value="Domain of poly(ADP-ribose) polymerase"/>
    <property type="match status" value="1"/>
</dbReference>
<dbReference type="EMBL" id="GL377303">
    <property type="protein sequence ID" value="EFI99866.1"/>
    <property type="molecule type" value="Genomic_DNA"/>
</dbReference>
<keyword evidence="3 8" id="KW-0808">Transferase</keyword>
<keyword evidence="4" id="KW-0548">Nucleotidyltransferase</keyword>
<dbReference type="GO" id="GO:0003950">
    <property type="term" value="F:NAD+ poly-ADP-ribosyltransferase activity"/>
    <property type="evidence" value="ECO:0007669"/>
    <property type="project" value="UniProtKB-UniRule"/>
</dbReference>
<dbReference type="InterPro" id="IPR036616">
    <property type="entry name" value="Poly(ADP-ribose)pol_reg_dom_sf"/>
</dbReference>
<dbReference type="Pfam" id="PF00644">
    <property type="entry name" value="PARP"/>
    <property type="match status" value="1"/>
</dbReference>
<evidence type="ECO:0000256" key="4">
    <source>
        <dbReference type="ARBA" id="ARBA00022695"/>
    </source>
</evidence>
<evidence type="ECO:0000313" key="14">
    <source>
        <dbReference type="Proteomes" id="UP000007431"/>
    </source>
</evidence>
<dbReference type="Pfam" id="PF02877">
    <property type="entry name" value="PARP_reg"/>
    <property type="match status" value="1"/>
</dbReference>
<dbReference type="InterPro" id="IPR004102">
    <property type="entry name" value="Poly(ADP-ribose)pol_reg_dom"/>
</dbReference>
<dbReference type="InParanoid" id="D8PU00"/>
<dbReference type="InterPro" id="IPR012317">
    <property type="entry name" value="Poly(ADP-ribose)pol_cat_dom"/>
</dbReference>
<evidence type="ECO:0000256" key="8">
    <source>
        <dbReference type="RuleBase" id="RU362114"/>
    </source>
</evidence>
<dbReference type="OMA" id="HHITTDN"/>
<dbReference type="GeneID" id="9587076"/>
<dbReference type="InterPro" id="IPR036930">
    <property type="entry name" value="WGR_dom_sf"/>
</dbReference>